<dbReference type="AlphaFoldDB" id="A0A565A685"/>
<dbReference type="InterPro" id="IPR008780">
    <property type="entry name" value="Plasmodium_Vir"/>
</dbReference>
<feature type="compositionally biased region" description="Basic and acidic residues" evidence="1">
    <location>
        <begin position="216"/>
        <end position="239"/>
    </location>
</feature>
<name>A0A565A685_PLAVI</name>
<accession>A0A565A685</accession>
<feature type="compositionally biased region" description="Low complexity" evidence="1">
    <location>
        <begin position="241"/>
        <end position="258"/>
    </location>
</feature>
<gene>
    <name evidence="2" type="ORF">PVP01_0008050</name>
</gene>
<dbReference type="VEuPathDB" id="PlasmoDB:PVPAM_000044600"/>
<sequence>MTIILGNKELNKLPTKINYSNYENGLDDCNRVSFYHDTKKRLIEFGGLQEVSDKIMKALCYVYNKSSNSSLDKNICDFLYYWLSDKLLKHLTSSSSYNTVIGFLYAFLHNAGVNNVCKVLHWSMHEHSFDDIKRMFDYSKDYNTYMTQLTHDNIPCNENYKNYFQAYVDSYKKLKSECEGIKKSYTYCNDFKTYFSNMDPNLLSTRTCKLVETEEQTKQIQEDSSGDERRTQLESKLTEKSVSGGQDSSSVSDLYSSSTGMSINPAPSTSSYSPITSKSITAVASTAGFLVPSFLMYKFTPAGTWINKLLGITPNINHIPLKDSGIVEQFPDVGHFNTENDKYNISYSPE</sequence>
<proteinExistence type="predicted"/>
<dbReference type="VEuPathDB" id="PlasmoDB:PVX_023685"/>
<organism evidence="2">
    <name type="scientific">Plasmodium vivax</name>
    <name type="common">malaria parasite P. vivax</name>
    <dbReference type="NCBI Taxonomy" id="5855"/>
    <lineage>
        <taxon>Eukaryota</taxon>
        <taxon>Sar</taxon>
        <taxon>Alveolata</taxon>
        <taxon>Apicomplexa</taxon>
        <taxon>Aconoidasida</taxon>
        <taxon>Haemosporida</taxon>
        <taxon>Plasmodiidae</taxon>
        <taxon>Plasmodium</taxon>
        <taxon>Plasmodium (Plasmodium)</taxon>
    </lineage>
</organism>
<dbReference type="VEuPathDB" id="PlasmoDB:PVW1_080045900"/>
<evidence type="ECO:0000256" key="1">
    <source>
        <dbReference type="SAM" id="MobiDB-lite"/>
    </source>
</evidence>
<reference evidence="2" key="1">
    <citation type="submission" date="2016-07" db="EMBL/GenBank/DDBJ databases">
        <authorList>
            <consortium name="Pathogen Informatics"/>
        </authorList>
    </citation>
    <scope>NUCLEOTIDE SEQUENCE</scope>
</reference>
<protein>
    <submittedName>
        <fullName evidence="2">VIR protein</fullName>
    </submittedName>
</protein>
<feature type="region of interest" description="Disordered" evidence="1">
    <location>
        <begin position="216"/>
        <end position="272"/>
    </location>
</feature>
<dbReference type="VEuPathDB" id="PlasmoDB:PVP01_0008050"/>
<evidence type="ECO:0000313" key="2">
    <source>
        <dbReference type="EMBL" id="VVA00093.1"/>
    </source>
</evidence>
<dbReference type="EMBL" id="FLZR02000033">
    <property type="protein sequence ID" value="VVA00093.1"/>
    <property type="molecule type" value="Genomic_DNA"/>
</dbReference>
<dbReference type="Proteomes" id="UP000220605">
    <property type="component" value="Unassembled WGS sequence"/>
</dbReference>
<dbReference type="OrthoDB" id="383226at2759"/>
<dbReference type="Pfam" id="PF05795">
    <property type="entry name" value="Plasmodium_Vir"/>
    <property type="match status" value="1"/>
</dbReference>